<dbReference type="InterPro" id="IPR040085">
    <property type="entry name" value="MJ0674-like"/>
</dbReference>
<organism evidence="1">
    <name type="scientific">marine sediment metagenome</name>
    <dbReference type="NCBI Taxonomy" id="412755"/>
    <lineage>
        <taxon>unclassified sequences</taxon>
        <taxon>metagenomes</taxon>
        <taxon>ecological metagenomes</taxon>
    </lineage>
</organism>
<dbReference type="InterPro" id="IPR041492">
    <property type="entry name" value="HAD_2"/>
</dbReference>
<dbReference type="Gene3D" id="3.40.50.1000">
    <property type="entry name" value="HAD superfamily/HAD-like"/>
    <property type="match status" value="1"/>
</dbReference>
<comment type="caution">
    <text evidence="1">The sequence shown here is derived from an EMBL/GenBank/DDBJ whole genome shotgun (WGS) entry which is preliminary data.</text>
</comment>
<dbReference type="PANTHER" id="PTHR43075:SF1">
    <property type="entry name" value="FORMATE LYASE ACTIVATING ENZYME, PUTATIVE (AFU_ORTHOLOGUE AFUA_2G15630)-RELATED"/>
    <property type="match status" value="1"/>
</dbReference>
<protein>
    <recommendedName>
        <fullName evidence="2">HAD family hydrolase</fullName>
    </recommendedName>
</protein>
<dbReference type="InterPro" id="IPR036412">
    <property type="entry name" value="HAD-like_sf"/>
</dbReference>
<dbReference type="InterPro" id="IPR023214">
    <property type="entry name" value="HAD_sf"/>
</dbReference>
<dbReference type="EMBL" id="BART01002671">
    <property type="protein sequence ID" value="GAG65963.1"/>
    <property type="molecule type" value="Genomic_DNA"/>
</dbReference>
<dbReference type="InterPro" id="IPR023198">
    <property type="entry name" value="PGP-like_dom2"/>
</dbReference>
<proteinExistence type="predicted"/>
<reference evidence="1" key="1">
    <citation type="journal article" date="2014" name="Front. Microbiol.">
        <title>High frequency of phylogenetically diverse reductive dehalogenase-homologous genes in deep subseafloor sedimentary metagenomes.</title>
        <authorList>
            <person name="Kawai M."/>
            <person name="Futagami T."/>
            <person name="Toyoda A."/>
            <person name="Takaki Y."/>
            <person name="Nishi S."/>
            <person name="Hori S."/>
            <person name="Arai W."/>
            <person name="Tsubouchi T."/>
            <person name="Morono Y."/>
            <person name="Uchiyama I."/>
            <person name="Ito T."/>
            <person name="Fujiyama A."/>
            <person name="Inagaki F."/>
            <person name="Takami H."/>
        </authorList>
    </citation>
    <scope>NUCLEOTIDE SEQUENCE</scope>
    <source>
        <strain evidence="1">Expedition CK06-06</strain>
    </source>
</reference>
<dbReference type="PANTHER" id="PTHR43075">
    <property type="entry name" value="FORMATE LYASE ACTIVATING ENZYME, PUTATIVE (AFU_ORTHOLOGUE AFUA_2G15630)-RELATED"/>
    <property type="match status" value="1"/>
</dbReference>
<evidence type="ECO:0008006" key="2">
    <source>
        <dbReference type="Google" id="ProtNLM"/>
    </source>
</evidence>
<dbReference type="SUPFAM" id="SSF56784">
    <property type="entry name" value="HAD-like"/>
    <property type="match status" value="1"/>
</dbReference>
<dbReference type="AlphaFoldDB" id="X0ZZV2"/>
<name>X0ZZV2_9ZZZZ</name>
<accession>X0ZZV2</accession>
<gene>
    <name evidence="1" type="ORF">S01H4_07970</name>
</gene>
<evidence type="ECO:0000313" key="1">
    <source>
        <dbReference type="EMBL" id="GAG65963.1"/>
    </source>
</evidence>
<sequence length="255" mass="29757">MNRMGVAHSGLIVRHLVLPEGLSGTKKIMHFIAREISPHTYISLMAQYFPAYQAGQFPPLSRRINREEYREALQAFEEEGLGDGWFQKERYPYSLGKTYEYFSQKNGKEINPELKKKIEELGWQVFRQIPELVDGVYQVLDILSKKYFLILATLGDPQVQGKKLQLTDLKKYFSAVYVLRYKNVEEYQNILTEHKLDKKDTWIIGNSVRSDLNPGLKLGLNCILIPTLTWKFEEEEPLSENYLKLDSLKEVLNYL</sequence>
<dbReference type="Pfam" id="PF13419">
    <property type="entry name" value="HAD_2"/>
    <property type="match status" value="1"/>
</dbReference>
<dbReference type="Gene3D" id="1.10.150.240">
    <property type="entry name" value="Putative phosphatase, domain 2"/>
    <property type="match status" value="1"/>
</dbReference>